<protein>
    <submittedName>
        <fullName evidence="9">Putative transport protein</fullName>
    </submittedName>
</protein>
<feature type="compositionally biased region" description="Basic and acidic residues" evidence="6">
    <location>
        <begin position="813"/>
        <end position="830"/>
    </location>
</feature>
<keyword evidence="10" id="KW-1185">Reference proteome</keyword>
<feature type="transmembrane region" description="Helical" evidence="7">
    <location>
        <begin position="1293"/>
        <end position="1314"/>
    </location>
</feature>
<feature type="compositionally biased region" description="Low complexity" evidence="6">
    <location>
        <begin position="750"/>
        <end position="770"/>
    </location>
</feature>
<keyword evidence="4 7" id="KW-0472">Membrane</keyword>
<accession>A0A1Q9D067</accession>
<keyword evidence="3 7" id="KW-1133">Transmembrane helix</keyword>
<dbReference type="InterPro" id="IPR037185">
    <property type="entry name" value="EmrE-like"/>
</dbReference>
<feature type="coiled-coil region" evidence="5">
    <location>
        <begin position="946"/>
        <end position="973"/>
    </location>
</feature>
<feature type="domain" description="EamA" evidence="8">
    <location>
        <begin position="1023"/>
        <end position="1156"/>
    </location>
</feature>
<evidence type="ECO:0000256" key="3">
    <source>
        <dbReference type="ARBA" id="ARBA00022989"/>
    </source>
</evidence>
<dbReference type="SUPFAM" id="SSF103481">
    <property type="entry name" value="Multidrug resistance efflux transporter EmrE"/>
    <property type="match status" value="1"/>
</dbReference>
<feature type="region of interest" description="Disordered" evidence="6">
    <location>
        <begin position="77"/>
        <end position="124"/>
    </location>
</feature>
<dbReference type="OrthoDB" id="425662at2759"/>
<feature type="compositionally biased region" description="Polar residues" evidence="6">
    <location>
        <begin position="718"/>
        <end position="730"/>
    </location>
</feature>
<proteinExistence type="predicted"/>
<gene>
    <name evidence="9" type="primary">YPL264C</name>
    <name evidence="9" type="ORF">AK812_SmicGene30091</name>
</gene>
<evidence type="ECO:0000259" key="8">
    <source>
        <dbReference type="Pfam" id="PF00892"/>
    </source>
</evidence>
<dbReference type="PANTHER" id="PTHR22911">
    <property type="entry name" value="ACYL-MALONYL CONDENSING ENZYME-RELATED"/>
    <property type="match status" value="1"/>
</dbReference>
<feature type="compositionally biased region" description="Basic and acidic residues" evidence="6">
    <location>
        <begin position="891"/>
        <end position="913"/>
    </location>
</feature>
<evidence type="ECO:0000313" key="9">
    <source>
        <dbReference type="EMBL" id="OLP88554.1"/>
    </source>
</evidence>
<feature type="transmembrane region" description="Helical" evidence="7">
    <location>
        <begin position="1207"/>
        <end position="1227"/>
    </location>
</feature>
<keyword evidence="2 7" id="KW-0812">Transmembrane</keyword>
<feature type="region of interest" description="Disordered" evidence="6">
    <location>
        <begin position="806"/>
        <end position="913"/>
    </location>
</feature>
<feature type="domain" description="EamA" evidence="8">
    <location>
        <begin position="1176"/>
        <end position="1312"/>
    </location>
</feature>
<dbReference type="EMBL" id="LSRX01000806">
    <property type="protein sequence ID" value="OLP88554.1"/>
    <property type="molecule type" value="Genomic_DNA"/>
</dbReference>
<dbReference type="GO" id="GO:0016020">
    <property type="term" value="C:membrane"/>
    <property type="evidence" value="ECO:0007669"/>
    <property type="project" value="UniProtKB-SubCell"/>
</dbReference>
<feature type="compositionally biased region" description="Basic and acidic residues" evidence="6">
    <location>
        <begin position="775"/>
        <end position="788"/>
    </location>
</feature>
<feature type="transmembrane region" description="Helical" evidence="7">
    <location>
        <begin position="1018"/>
        <end position="1038"/>
    </location>
</feature>
<organism evidence="9 10">
    <name type="scientific">Symbiodinium microadriaticum</name>
    <name type="common">Dinoflagellate</name>
    <name type="synonym">Zooxanthella microadriatica</name>
    <dbReference type="NCBI Taxonomy" id="2951"/>
    <lineage>
        <taxon>Eukaryota</taxon>
        <taxon>Sar</taxon>
        <taxon>Alveolata</taxon>
        <taxon>Dinophyceae</taxon>
        <taxon>Suessiales</taxon>
        <taxon>Symbiodiniaceae</taxon>
        <taxon>Symbiodinium</taxon>
    </lineage>
</organism>
<feature type="transmembrane region" description="Helical" evidence="7">
    <location>
        <begin position="1176"/>
        <end position="1195"/>
    </location>
</feature>
<evidence type="ECO:0000256" key="2">
    <source>
        <dbReference type="ARBA" id="ARBA00022692"/>
    </source>
</evidence>
<reference evidence="9 10" key="1">
    <citation type="submission" date="2016-02" db="EMBL/GenBank/DDBJ databases">
        <title>Genome analysis of coral dinoflagellate symbionts highlights evolutionary adaptations to a symbiotic lifestyle.</title>
        <authorList>
            <person name="Aranda M."/>
            <person name="Li Y."/>
            <person name="Liew Y.J."/>
            <person name="Baumgarten S."/>
            <person name="Simakov O."/>
            <person name="Wilson M."/>
            <person name="Piel J."/>
            <person name="Ashoor H."/>
            <person name="Bougouffa S."/>
            <person name="Bajic V.B."/>
            <person name="Ryu T."/>
            <person name="Ravasi T."/>
            <person name="Bayer T."/>
            <person name="Micklem G."/>
            <person name="Kim H."/>
            <person name="Bhak J."/>
            <person name="Lajeunesse T.C."/>
            <person name="Voolstra C.R."/>
        </authorList>
    </citation>
    <scope>NUCLEOTIDE SEQUENCE [LARGE SCALE GENOMIC DNA]</scope>
    <source>
        <strain evidence="9 10">CCMP2467</strain>
    </source>
</reference>
<evidence type="ECO:0000313" key="10">
    <source>
        <dbReference type="Proteomes" id="UP000186817"/>
    </source>
</evidence>
<dbReference type="Proteomes" id="UP000186817">
    <property type="component" value="Unassembled WGS sequence"/>
</dbReference>
<comment type="caution">
    <text evidence="9">The sequence shown here is derived from an EMBL/GenBank/DDBJ whole genome shotgun (WGS) entry which is preliminary data.</text>
</comment>
<feature type="transmembrane region" description="Helical" evidence="7">
    <location>
        <begin position="1140"/>
        <end position="1156"/>
    </location>
</feature>
<evidence type="ECO:0000256" key="1">
    <source>
        <dbReference type="ARBA" id="ARBA00004141"/>
    </source>
</evidence>
<name>A0A1Q9D067_SYMMI</name>
<evidence type="ECO:0000256" key="7">
    <source>
        <dbReference type="SAM" id="Phobius"/>
    </source>
</evidence>
<feature type="transmembrane region" description="Helical" evidence="7">
    <location>
        <begin position="1088"/>
        <end position="1110"/>
    </location>
</feature>
<dbReference type="PANTHER" id="PTHR22911:SF6">
    <property type="entry name" value="SOLUTE CARRIER FAMILY 35 MEMBER G1"/>
    <property type="match status" value="1"/>
</dbReference>
<feature type="region of interest" description="Disordered" evidence="6">
    <location>
        <begin position="705"/>
        <end position="792"/>
    </location>
</feature>
<dbReference type="InterPro" id="IPR000620">
    <property type="entry name" value="EamA_dom"/>
</dbReference>
<evidence type="ECO:0000256" key="4">
    <source>
        <dbReference type="ARBA" id="ARBA00023136"/>
    </source>
</evidence>
<evidence type="ECO:0000256" key="5">
    <source>
        <dbReference type="SAM" id="Coils"/>
    </source>
</evidence>
<feature type="region of interest" description="Disordered" evidence="6">
    <location>
        <begin position="447"/>
        <end position="489"/>
    </location>
</feature>
<feature type="compositionally biased region" description="Basic and acidic residues" evidence="6">
    <location>
        <begin position="98"/>
        <end position="112"/>
    </location>
</feature>
<feature type="transmembrane region" description="Helical" evidence="7">
    <location>
        <begin position="1239"/>
        <end position="1258"/>
    </location>
</feature>
<keyword evidence="5" id="KW-0175">Coiled coil</keyword>
<feature type="compositionally biased region" description="Polar residues" evidence="6">
    <location>
        <begin position="113"/>
        <end position="124"/>
    </location>
</feature>
<sequence>MAAAVAVPIAARFYTPPAISSNGQMKLVPRPLVATNWQAVPSSVGGVLQRQAVVQAPEAPVQWRQLQTTASSATSKVLVVKEPGDAARSPTGAVQEARSGRCPEPSPERQEGSPESQLEASSSKAKLDYVVAGVANLRRSLERQLDHPRGERLDLLLEEAKKLSADLQPFVSLSNEFKSKWDSQKAAILSQKKTEIDAHLQREDDIAQAEFAKTAEVELRALATAEEQRGGTARSQELEAILRQAVETWRAEVHGASLVNKTDVEKAVRTCLARVVAWTSTQEQRMVATWKETARQLVLEVHKADANSFQALEDTLSARRAIVDDLLTRQRRELTNAYRQMQDNLTHKTREMLQSDREVQRKRDSKADRRLILKEAQQAARSRVEVAKAESLKALDAHTQLCCSKVDRWASLFLLKKSLLQEVIGEIGPMLAANLDDELRTTVAQIRQRQNQRVGDAEDPPQRGVGSEELEDGEGPAASPEESAELEAMRRSRMTHELKDLKDEVEAMLAASRDRKSWKRDIDEAAAKGLILLQDAKAALEVQSQIFQKADGSQADDRWLKETVTGLSNCTQSFHADLVPKFEDVSNLKLMCIKKRHDYLGQPVQKLEQSLLDAEREILKSITRLAAEVEALSEIGRLAIHQAAALAPVASSWRKAATAALSIVQRLWQLAKTGPEEQKSFFTRLLAVLDRSPLAADVLARGFRKRGGEGRSSGGGPTTLNFSTSSSSKVQARPKAPATRDRGSTASQVSSRNSPRGQGPGSRRTSSTTSACVSPRRDKAQAKAKEAPKPCFSPAWPADIFAREEASPCAHSPRGDGRGRDAWNRAESPHDCIASARSRSPEMDGVMRRSGAGRSSGGGPSSICLGDTPSKTPALRIPQRAFSDGPGLQPRESREPREREPGKEKERSWRRQSDLSVKSLSTYCPEDTPCVAVSATDAGEDRGLAYDDLFAENRLLRAENAQLRSELEKVAMACGHRSVPHGPELGAHALQTLEHEKEQAETPVHHKKQPIPGSSGRWVPLGLIALSALGFSIQALLVRELTLSGLETFQIVEVRGCCQALGCCLVLLLKARPISTWLGVSAQEKKALLARAVVGYGGVAFGFLAISLLPLADSQIVSQTAPIFAAAFARVFLGEAWHVSEFFSAVTGIIGVVFISKPEALFGRGAHGDEQHLRLFGLLFGLLSALCGGGAYVIIRFLGTVKVDWTVVLLVQALGQMTFSPVCLVAAGQHVRMVSMKQLLLALVIGAVGFSSQCAMTIGMQKEKSATASLVRQSLVPVFALVWQGLFFPEERLSWTSFAGFSTMLLGLTVTVVFKAMRESSSQTKTAVYAKVAESENQEDGTPSKLHGGCLPSMAADAGSDIYGKRSFFDEAPGVSRENEMIELLQKEGFSRRQAELALEEVGWSSPKDALDILLDCKYGDASVQQTSDHAAEPSPDETG</sequence>
<comment type="subcellular location">
    <subcellularLocation>
        <location evidence="1">Membrane</location>
        <topology evidence="1">Multi-pass membrane protein</topology>
    </subcellularLocation>
</comment>
<dbReference type="Pfam" id="PF00892">
    <property type="entry name" value="EamA"/>
    <property type="match status" value="2"/>
</dbReference>
<evidence type="ECO:0000256" key="6">
    <source>
        <dbReference type="SAM" id="MobiDB-lite"/>
    </source>
</evidence>